<evidence type="ECO:0008006" key="4">
    <source>
        <dbReference type="Google" id="ProtNLM"/>
    </source>
</evidence>
<comment type="caution">
    <text evidence="2">The sequence shown here is derived from an EMBL/GenBank/DDBJ whole genome shotgun (WGS) entry which is preliminary data.</text>
</comment>
<proteinExistence type="predicted"/>
<dbReference type="Proteomes" id="UP000808914">
    <property type="component" value="Unassembled WGS sequence"/>
</dbReference>
<sequence>MDKKNAFKQSYESDGKMNLTSADAQEKKKKTKDNQEADMFFNATQSSE</sequence>
<keyword evidence="3" id="KW-1185">Reference proteome</keyword>
<dbReference type="EMBL" id="JAFBER010000003">
    <property type="protein sequence ID" value="MBM7644598.1"/>
    <property type="molecule type" value="Genomic_DNA"/>
</dbReference>
<evidence type="ECO:0000256" key="1">
    <source>
        <dbReference type="SAM" id="MobiDB-lite"/>
    </source>
</evidence>
<protein>
    <recommendedName>
        <fullName evidence="4">YfhE-like protein</fullName>
    </recommendedName>
</protein>
<feature type="region of interest" description="Disordered" evidence="1">
    <location>
        <begin position="1"/>
        <end position="48"/>
    </location>
</feature>
<reference evidence="2 3" key="1">
    <citation type="submission" date="2021-01" db="EMBL/GenBank/DDBJ databases">
        <title>Genomic Encyclopedia of Type Strains, Phase IV (KMG-IV): sequencing the most valuable type-strain genomes for metagenomic binning, comparative biology and taxonomic classification.</title>
        <authorList>
            <person name="Goeker M."/>
        </authorList>
    </citation>
    <scope>NUCLEOTIDE SEQUENCE [LARGE SCALE GENOMIC DNA]</scope>
    <source>
        <strain evidence="2 3">DSM 28236</strain>
    </source>
</reference>
<feature type="compositionally biased region" description="Basic and acidic residues" evidence="1">
    <location>
        <begin position="1"/>
        <end position="15"/>
    </location>
</feature>
<evidence type="ECO:0000313" key="3">
    <source>
        <dbReference type="Proteomes" id="UP000808914"/>
    </source>
</evidence>
<organism evidence="2 3">
    <name type="scientific">Scopulibacillus daqui</name>
    <dbReference type="NCBI Taxonomy" id="1469162"/>
    <lineage>
        <taxon>Bacteria</taxon>
        <taxon>Bacillati</taxon>
        <taxon>Bacillota</taxon>
        <taxon>Bacilli</taxon>
        <taxon>Bacillales</taxon>
        <taxon>Sporolactobacillaceae</taxon>
        <taxon>Scopulibacillus</taxon>
    </lineage>
</organism>
<evidence type="ECO:0000313" key="2">
    <source>
        <dbReference type="EMBL" id="MBM7644598.1"/>
    </source>
</evidence>
<name>A0ABS2PX31_9BACL</name>
<dbReference type="RefSeq" id="WP_205002550.1">
    <property type="nucleotide sequence ID" value="NZ_JAFBER010000003.1"/>
</dbReference>
<accession>A0ABS2PX31</accession>
<gene>
    <name evidence="2" type="ORF">JOD45_000791</name>
</gene>